<dbReference type="InterPro" id="IPR029052">
    <property type="entry name" value="Metallo-depent_PP-like"/>
</dbReference>
<evidence type="ECO:0000259" key="1">
    <source>
        <dbReference type="Pfam" id="PF00149"/>
    </source>
</evidence>
<feature type="domain" description="Calcineurin-like phosphoesterase" evidence="1">
    <location>
        <begin position="48"/>
        <end position="374"/>
    </location>
</feature>
<accession>A0ABZ0JYS3</accession>
<dbReference type="SUPFAM" id="SSF56300">
    <property type="entry name" value="Metallo-dependent phosphatases"/>
    <property type="match status" value="1"/>
</dbReference>
<dbReference type="InterPro" id="IPR004843">
    <property type="entry name" value="Calcineurin-like_PHP"/>
</dbReference>
<evidence type="ECO:0000313" key="2">
    <source>
        <dbReference type="EMBL" id="WOT04758.1"/>
    </source>
</evidence>
<evidence type="ECO:0000313" key="3">
    <source>
        <dbReference type="Proteomes" id="UP001529491"/>
    </source>
</evidence>
<dbReference type="PROSITE" id="PS51318">
    <property type="entry name" value="TAT"/>
    <property type="match status" value="1"/>
</dbReference>
<reference evidence="2 3" key="1">
    <citation type="submission" date="2023-10" db="EMBL/GenBank/DDBJ databases">
        <title>Complete genome sequence of Shewanella sp. DAU334.</title>
        <authorList>
            <person name="Lee Y.-S."/>
            <person name="Jeong H.-R."/>
            <person name="Hwang E.-J."/>
            <person name="Choi Y.-L."/>
            <person name="Kim G.-D."/>
        </authorList>
    </citation>
    <scope>NUCLEOTIDE SEQUENCE [LARGE SCALE GENOMIC DNA]</scope>
    <source>
        <strain evidence="2 3">DAU334</strain>
    </source>
</reference>
<dbReference type="Proteomes" id="UP001529491">
    <property type="component" value="Chromosome"/>
</dbReference>
<name>A0ABZ0JYS3_9GAMM</name>
<dbReference type="EMBL" id="CP136522">
    <property type="protein sequence ID" value="WOT04758.1"/>
    <property type="molecule type" value="Genomic_DNA"/>
</dbReference>
<organism evidence="2 3">
    <name type="scientific">Shewanella youngdeokensis</name>
    <dbReference type="NCBI Taxonomy" id="2999068"/>
    <lineage>
        <taxon>Bacteria</taxon>
        <taxon>Pseudomonadati</taxon>
        <taxon>Pseudomonadota</taxon>
        <taxon>Gammaproteobacteria</taxon>
        <taxon>Alteromonadales</taxon>
        <taxon>Shewanellaceae</taxon>
        <taxon>Shewanella</taxon>
    </lineage>
</organism>
<dbReference type="RefSeq" id="WP_375087867.1">
    <property type="nucleotide sequence ID" value="NZ_CP136522.1"/>
</dbReference>
<dbReference type="Gene3D" id="3.60.21.10">
    <property type="match status" value="2"/>
</dbReference>
<dbReference type="Pfam" id="PF00149">
    <property type="entry name" value="Metallophos"/>
    <property type="match status" value="1"/>
</dbReference>
<protein>
    <submittedName>
        <fullName evidence="2">Metallophosphoesterase</fullName>
    </submittedName>
</protein>
<gene>
    <name evidence="2" type="ORF">RGE70_15785</name>
</gene>
<sequence length="692" mass="77891">MSNLNKKLSRRSFLQKGATVASVTAMSPVITACSSGDSDDPVKSYADMKVAILADVHFHDIFGDFDFSSYNDEVTIRTLHDSVRSTRMFNENYFAFIATLEQLGEQGIKYICMVGDYSDEGQIDTLKGFNRVVKPYIEKYNFEFFLCNGNHDPNEPFGSDETKTFLTPFGDGIQVTSDSNKSFTASDLIVAQHQTAGMKGAGYAEMFDLLGEHGFKNKSSYLHYETPWGSDEFAERGLIMRNGEHSGWCPDASYLVEPMDGLWLCSVDMNIHLPKDSVGEAWDHDAKGWEDGKTHKPKVFEWLADVAQRAEEQGKVLIVFSHYPAIEYLNDSANDFYFLFDDSSYNNKRVPSDDTAHQLINAGVKLQFAGHIHVNDTAIRSNENGSLINIQTPSLAAYTPSYKLVTCHDTETFEITTHTVKDVPDFDHLFPYYQKEIDYRATVNQAEPLLEEMLEATDYRDFMFRHLKVLTEIKLKGGWAADMKDLYDAKTPLYWVMALSALDKETTTLSSDDYTTLLAAMTAEATDSEVIAAFDSLSSVQAGDLDNALSLVNSHLETYKMNRQRMMNIGFHSLCLATLYLRNGDELAVDDLEYELIVPINVVIKLFELNDADGNLSNVNWAQDYGDAEIGPAVVENQKSYAADWDLSIIHKRFAAFARIYYRFNNNLPADHFFVDLKTATITDQVGRVSLG</sequence>
<dbReference type="PROSITE" id="PS51257">
    <property type="entry name" value="PROKAR_LIPOPROTEIN"/>
    <property type="match status" value="1"/>
</dbReference>
<proteinExistence type="predicted"/>
<dbReference type="InterPro" id="IPR006311">
    <property type="entry name" value="TAT_signal"/>
</dbReference>
<keyword evidence="3" id="KW-1185">Reference proteome</keyword>